<reference evidence="2 3" key="1">
    <citation type="journal article" date="2021" name="Sci. Rep.">
        <title>The genome of the diatom Chaetoceros tenuissimus carries an ancient integrated fragment of an extant virus.</title>
        <authorList>
            <person name="Hongo Y."/>
            <person name="Kimura K."/>
            <person name="Takaki Y."/>
            <person name="Yoshida Y."/>
            <person name="Baba S."/>
            <person name="Kobayashi G."/>
            <person name="Nagasaki K."/>
            <person name="Hano T."/>
            <person name="Tomaru Y."/>
        </authorList>
    </citation>
    <scope>NUCLEOTIDE SEQUENCE [LARGE SCALE GENOMIC DNA]</scope>
    <source>
        <strain evidence="2 3">NIES-3715</strain>
    </source>
</reference>
<feature type="transmembrane region" description="Helical" evidence="1">
    <location>
        <begin position="234"/>
        <end position="254"/>
    </location>
</feature>
<protein>
    <submittedName>
        <fullName evidence="2">Uncharacterized protein</fullName>
    </submittedName>
</protein>
<name>A0AAD3CT21_9STRA</name>
<keyword evidence="1" id="KW-0472">Membrane</keyword>
<accession>A0AAD3CT21</accession>
<feature type="transmembrane region" description="Helical" evidence="1">
    <location>
        <begin position="12"/>
        <end position="32"/>
    </location>
</feature>
<dbReference type="AlphaFoldDB" id="A0AAD3CT21"/>
<feature type="transmembrane region" description="Helical" evidence="1">
    <location>
        <begin position="310"/>
        <end position="332"/>
    </location>
</feature>
<evidence type="ECO:0000313" key="3">
    <source>
        <dbReference type="Proteomes" id="UP001054902"/>
    </source>
</evidence>
<feature type="transmembrane region" description="Helical" evidence="1">
    <location>
        <begin position="38"/>
        <end position="58"/>
    </location>
</feature>
<feature type="transmembrane region" description="Helical" evidence="1">
    <location>
        <begin position="352"/>
        <end position="372"/>
    </location>
</feature>
<evidence type="ECO:0000256" key="1">
    <source>
        <dbReference type="SAM" id="Phobius"/>
    </source>
</evidence>
<evidence type="ECO:0000313" key="2">
    <source>
        <dbReference type="EMBL" id="GFH51418.1"/>
    </source>
</evidence>
<dbReference type="EMBL" id="BLLK01000045">
    <property type="protein sequence ID" value="GFH51418.1"/>
    <property type="molecule type" value="Genomic_DNA"/>
</dbReference>
<comment type="caution">
    <text evidence="2">The sequence shown here is derived from an EMBL/GenBank/DDBJ whole genome shotgun (WGS) entry which is preliminary data.</text>
</comment>
<feature type="transmembrane region" description="Helical" evidence="1">
    <location>
        <begin position="94"/>
        <end position="113"/>
    </location>
</feature>
<organism evidence="2 3">
    <name type="scientific">Chaetoceros tenuissimus</name>
    <dbReference type="NCBI Taxonomy" id="426638"/>
    <lineage>
        <taxon>Eukaryota</taxon>
        <taxon>Sar</taxon>
        <taxon>Stramenopiles</taxon>
        <taxon>Ochrophyta</taxon>
        <taxon>Bacillariophyta</taxon>
        <taxon>Coscinodiscophyceae</taxon>
        <taxon>Chaetocerotophycidae</taxon>
        <taxon>Chaetocerotales</taxon>
        <taxon>Chaetocerotaceae</taxon>
        <taxon>Chaetoceros</taxon>
    </lineage>
</organism>
<dbReference type="Proteomes" id="UP001054902">
    <property type="component" value="Unassembled WGS sequence"/>
</dbReference>
<proteinExistence type="predicted"/>
<feature type="transmembrane region" description="Helical" evidence="1">
    <location>
        <begin position="153"/>
        <end position="175"/>
    </location>
</feature>
<gene>
    <name evidence="2" type="ORF">CTEN210_07894</name>
</gene>
<keyword evidence="1" id="KW-0812">Transmembrane</keyword>
<keyword evidence="3" id="KW-1185">Reference proteome</keyword>
<sequence>MDSFFFLPVGVIAKGLILSGPIVSTALFITTVSSEDPSIPLVAILAVCAVSLTTAYVLQFLTRRLAKKAANPSQSELTYGKLFNIVENLLRPSVLNISLLHSSGVVLFAILAIRLDATDQFGGAPQRLDFGLKGYGDGMNIGLTNSSSTYGHVVQGIISALLASPAASGSIARIFSSEERSAKSFVLRKPSMPAMSTCQLASAVLTIYPTYSLIKRLNKDADQFSRTSHMNNAAEWVLGYILGVSMAWLVTVLVQKDILKLSGVGDSDGSKLSQVVSCLKSTETDESDATIKYGYGKVTDYVVSSKAYRVVTYISAFFLVLLSLATLATGILTGLTWNADEEELKDKIDQEMTAKFFCIWFIITLVFSWFALKKWPLNKL</sequence>
<keyword evidence="1" id="KW-1133">Transmembrane helix</keyword>